<keyword evidence="6" id="KW-1185">Reference proteome</keyword>
<dbReference type="Pfam" id="PF04967">
    <property type="entry name" value="HTH_10"/>
    <property type="match status" value="1"/>
</dbReference>
<dbReference type="PANTHER" id="PTHR34236">
    <property type="entry name" value="DIMETHYL SULFOXIDE REDUCTASE TRANSCRIPTIONAL ACTIVATOR"/>
    <property type="match status" value="1"/>
</dbReference>
<dbReference type="AlphaFoldDB" id="A0A3P3RET0"/>
<keyword evidence="2" id="KW-0804">Transcription</keyword>
<dbReference type="InterPro" id="IPR007050">
    <property type="entry name" value="HTH_bacterioopsin"/>
</dbReference>
<evidence type="ECO:0000256" key="2">
    <source>
        <dbReference type="ARBA" id="ARBA00023163"/>
    </source>
</evidence>
<feature type="domain" description="HVO-0513-like N-terminal" evidence="4">
    <location>
        <begin position="40"/>
        <end position="173"/>
    </location>
</feature>
<organism evidence="5 6">
    <name type="scientific">Halocatena pleomorpha</name>
    <dbReference type="NCBI Taxonomy" id="1785090"/>
    <lineage>
        <taxon>Archaea</taxon>
        <taxon>Methanobacteriati</taxon>
        <taxon>Methanobacteriota</taxon>
        <taxon>Stenosarchaea group</taxon>
        <taxon>Halobacteria</taxon>
        <taxon>Halobacteriales</taxon>
        <taxon>Natronomonadaceae</taxon>
        <taxon>Halocatena</taxon>
    </lineage>
</organism>
<evidence type="ECO:0000259" key="4">
    <source>
        <dbReference type="Pfam" id="PF24278"/>
    </source>
</evidence>
<dbReference type="Pfam" id="PF24278">
    <property type="entry name" value="HVO_0513_N"/>
    <property type="match status" value="1"/>
</dbReference>
<reference evidence="5 6" key="1">
    <citation type="submission" date="2018-11" db="EMBL/GenBank/DDBJ databases">
        <title>Taxonoimc description of Halomarina strain SPP-AMP-1.</title>
        <authorList>
            <person name="Pal Y."/>
            <person name="Srinivasana K."/>
            <person name="Verma A."/>
            <person name="Kumar P."/>
        </authorList>
    </citation>
    <scope>NUCLEOTIDE SEQUENCE [LARGE SCALE GENOMIC DNA]</scope>
    <source>
        <strain evidence="5 6">SPP-AMP-1</strain>
    </source>
</reference>
<dbReference type="Proteomes" id="UP000282322">
    <property type="component" value="Unassembled WGS sequence"/>
</dbReference>
<keyword evidence="1" id="KW-0805">Transcription regulation</keyword>
<gene>
    <name evidence="5" type="ORF">EIK79_06850</name>
</gene>
<feature type="domain" description="HTH bat-type" evidence="3">
    <location>
        <begin position="184"/>
        <end position="235"/>
    </location>
</feature>
<accession>A0A3P3RET0</accession>
<name>A0A3P3RET0_9EURY</name>
<comment type="caution">
    <text evidence="5">The sequence shown here is derived from an EMBL/GenBank/DDBJ whole genome shotgun (WGS) entry which is preliminary data.</text>
</comment>
<sequence>MQRDTALLTRDIYEFLNTTVRSHVRYLRLTLRHSDTTIEPTHKLMRETDRISEYKLLHGNITDSAVQTFVAYIEGDRSVYQSHLKRIPHVIEHDITPIDAESFYVYIRVQTRETEQQLIAAFSRPSVVMIPPIEYRDDGSVRYTVIGTSEDLDAALDAVPASIQVIIEQVGDYNRNRVAPVSILTDRQREALRLGIDVGYYDVPRTGTVKDIAQEMGCAPGTAAEHVQKAEAAVITSLF</sequence>
<dbReference type="PANTHER" id="PTHR34236:SF1">
    <property type="entry name" value="DIMETHYL SULFOXIDE REDUCTASE TRANSCRIPTIONAL ACTIVATOR"/>
    <property type="match status" value="1"/>
</dbReference>
<evidence type="ECO:0000313" key="6">
    <source>
        <dbReference type="Proteomes" id="UP000282322"/>
    </source>
</evidence>
<proteinExistence type="predicted"/>
<dbReference type="InterPro" id="IPR056493">
    <property type="entry name" value="HVO_0513_N"/>
</dbReference>
<protein>
    <submittedName>
        <fullName evidence="5">Bacterio-opsin activator</fullName>
    </submittedName>
</protein>
<evidence type="ECO:0000256" key="1">
    <source>
        <dbReference type="ARBA" id="ARBA00023015"/>
    </source>
</evidence>
<evidence type="ECO:0000259" key="3">
    <source>
        <dbReference type="Pfam" id="PF04967"/>
    </source>
</evidence>
<evidence type="ECO:0000313" key="5">
    <source>
        <dbReference type="EMBL" id="RRJ31429.1"/>
    </source>
</evidence>
<dbReference type="EMBL" id="RRCH01000014">
    <property type="protein sequence ID" value="RRJ31429.1"/>
    <property type="molecule type" value="Genomic_DNA"/>
</dbReference>